<dbReference type="RefSeq" id="WP_189154008.1">
    <property type="nucleotide sequence ID" value="NZ_BMNC01000002.1"/>
</dbReference>
<organism evidence="2 3">
    <name type="scientific">Lentzea pudingi</name>
    <dbReference type="NCBI Taxonomy" id="1789439"/>
    <lineage>
        <taxon>Bacteria</taxon>
        <taxon>Bacillati</taxon>
        <taxon>Actinomycetota</taxon>
        <taxon>Actinomycetes</taxon>
        <taxon>Pseudonocardiales</taxon>
        <taxon>Pseudonocardiaceae</taxon>
        <taxon>Lentzea</taxon>
    </lineage>
</organism>
<reference evidence="3" key="1">
    <citation type="journal article" date="2019" name="Int. J. Syst. Evol. Microbiol.">
        <title>The Global Catalogue of Microorganisms (GCM) 10K type strain sequencing project: providing services to taxonomists for standard genome sequencing and annotation.</title>
        <authorList>
            <consortium name="The Broad Institute Genomics Platform"/>
            <consortium name="The Broad Institute Genome Sequencing Center for Infectious Disease"/>
            <person name="Wu L."/>
            <person name="Ma J."/>
        </authorList>
    </citation>
    <scope>NUCLEOTIDE SEQUENCE [LARGE SCALE GENOMIC DNA]</scope>
    <source>
        <strain evidence="3">CGMCC 4.7319</strain>
    </source>
</reference>
<gene>
    <name evidence="2" type="ORF">GCM10011609_16510</name>
</gene>
<evidence type="ECO:0000256" key="1">
    <source>
        <dbReference type="SAM" id="MobiDB-lite"/>
    </source>
</evidence>
<accession>A0ABQ2HIG2</accession>
<proteinExistence type="predicted"/>
<evidence type="ECO:0000313" key="3">
    <source>
        <dbReference type="Proteomes" id="UP000597656"/>
    </source>
</evidence>
<evidence type="ECO:0000313" key="2">
    <source>
        <dbReference type="EMBL" id="GGM81215.1"/>
    </source>
</evidence>
<comment type="caution">
    <text evidence="2">The sequence shown here is derived from an EMBL/GenBank/DDBJ whole genome shotgun (WGS) entry which is preliminary data.</text>
</comment>
<keyword evidence="3" id="KW-1185">Reference proteome</keyword>
<dbReference type="Proteomes" id="UP000597656">
    <property type="component" value="Unassembled WGS sequence"/>
</dbReference>
<protein>
    <submittedName>
        <fullName evidence="2">Uncharacterized protein</fullName>
    </submittedName>
</protein>
<dbReference type="EMBL" id="BMNC01000002">
    <property type="protein sequence ID" value="GGM81215.1"/>
    <property type="molecule type" value="Genomic_DNA"/>
</dbReference>
<name>A0ABQ2HIG2_9PSEU</name>
<sequence>MEGKKCSQCGSTPARTREGHTHYPLCDDCAQRQTRWSCPGCGRDMYSSLIASTGDPCFGCESQLMFAAQCPQTRDEIDTAVATLPNIRTIKRIRDLTGCGLRVAIGIHADRHRARRDAAE</sequence>
<feature type="region of interest" description="Disordered" evidence="1">
    <location>
        <begin position="1"/>
        <end position="21"/>
    </location>
</feature>